<evidence type="ECO:0000259" key="1">
    <source>
        <dbReference type="Pfam" id="PF02350"/>
    </source>
</evidence>
<protein>
    <submittedName>
        <fullName evidence="2">UDP-N-acetylglucosamine 2-epimerase</fullName>
    </submittedName>
</protein>
<evidence type="ECO:0000313" key="3">
    <source>
        <dbReference type="Proteomes" id="UP000290433"/>
    </source>
</evidence>
<dbReference type="Proteomes" id="UP000290433">
    <property type="component" value="Unassembled WGS sequence"/>
</dbReference>
<evidence type="ECO:0000313" key="2">
    <source>
        <dbReference type="EMBL" id="RYJ37828.1"/>
    </source>
</evidence>
<gene>
    <name evidence="2" type="ORF">NU08_3042</name>
</gene>
<dbReference type="CDD" id="cd03786">
    <property type="entry name" value="GTB_UDP-GlcNAc_2-Epimerase"/>
    <property type="match status" value="1"/>
</dbReference>
<comment type="caution">
    <text evidence="2">The sequence shown here is derived from an EMBL/GenBank/DDBJ whole genome shotgun (WGS) entry which is preliminary data.</text>
</comment>
<feature type="domain" description="UDP-N-acetylglucosamine 2-epimerase" evidence="1">
    <location>
        <begin position="4"/>
        <end position="351"/>
    </location>
</feature>
<dbReference type="SUPFAM" id="SSF53756">
    <property type="entry name" value="UDP-Glycosyltransferase/glycogen phosphorylase"/>
    <property type="match status" value="1"/>
</dbReference>
<accession>A0A444VVU7</accession>
<dbReference type="AlphaFoldDB" id="A0A444VVU7"/>
<proteinExistence type="predicted"/>
<dbReference type="GO" id="GO:0004553">
    <property type="term" value="F:hydrolase activity, hydrolyzing O-glycosyl compounds"/>
    <property type="evidence" value="ECO:0007669"/>
    <property type="project" value="InterPro"/>
</dbReference>
<dbReference type="PANTHER" id="PTHR43174">
    <property type="entry name" value="UDP-N-ACETYLGLUCOSAMINE 2-EPIMERASE"/>
    <property type="match status" value="1"/>
</dbReference>
<dbReference type="PANTHER" id="PTHR43174:SF3">
    <property type="entry name" value="UDP-N-ACETYLGLUCOSAMINE 2-EPIMERASE"/>
    <property type="match status" value="1"/>
</dbReference>
<dbReference type="GO" id="GO:0006047">
    <property type="term" value="P:UDP-N-acetylglucosamine metabolic process"/>
    <property type="evidence" value="ECO:0007669"/>
    <property type="project" value="InterPro"/>
</dbReference>
<reference evidence="2 3" key="1">
    <citation type="submission" date="2014-12" db="EMBL/GenBank/DDBJ databases">
        <title>Genome sequence of Flavobacterium anhuiense RCM74.</title>
        <authorList>
            <person name="Kim J.F."/>
            <person name="Song J.Y."/>
            <person name="Kwak M.-J."/>
            <person name="Lee S.-W."/>
        </authorList>
    </citation>
    <scope>NUCLEOTIDE SEQUENCE [LARGE SCALE GENOMIC DNA]</scope>
    <source>
        <strain evidence="2 3">RCM74</strain>
    </source>
</reference>
<dbReference type="InterPro" id="IPR020004">
    <property type="entry name" value="UDP-GlcNAc_Epase"/>
</dbReference>
<dbReference type="EMBL" id="JUIV01000012">
    <property type="protein sequence ID" value="RYJ37828.1"/>
    <property type="molecule type" value="Genomic_DNA"/>
</dbReference>
<organism evidence="2 3">
    <name type="scientific">Flavobacterium anhuiense</name>
    <dbReference type="NCBI Taxonomy" id="459526"/>
    <lineage>
        <taxon>Bacteria</taxon>
        <taxon>Pseudomonadati</taxon>
        <taxon>Bacteroidota</taxon>
        <taxon>Flavobacteriia</taxon>
        <taxon>Flavobacteriales</taxon>
        <taxon>Flavobacteriaceae</taxon>
        <taxon>Flavobacterium</taxon>
    </lineage>
</organism>
<dbReference type="Gene3D" id="3.40.50.2000">
    <property type="entry name" value="Glycogen Phosphorylase B"/>
    <property type="match status" value="2"/>
</dbReference>
<name>A0A444VVU7_9FLAO</name>
<dbReference type="NCBIfam" id="TIGR03568">
    <property type="entry name" value="NeuC_NnaA"/>
    <property type="match status" value="1"/>
</dbReference>
<sequence>MLSAIQEHSDLELQLVVAASALLDRYGSAVNYIEKDGFVITAKVFNVLEGENLTAAAKTTGIGILELSTVFDNLKPDIVITVADRFETMATAIAASYMNIPLAHIQGGEVTGNIDEKVRHAITKLADYHFVASESAKERVIKLGEDSKMVFNTGCPSIDLALEIRNSKTLPFDPYEKYGGVGAKPNLSNGYLVVMQHPVTTEYKDSRKHIEATLEAIYKLNKPTLWFWPNVDAGADGTSTGIRAFREQHNLPNVHFFKNMEGKDFLQLLKHSDCLIGNSSVGIRECAYLGVPVVNIGSRQNRRDRGGNSVDVDYSQKEIEEAITVIVKNDKIVSSSIYGDGKAGIKIAELLAEVPLQFHKTIMY</sequence>
<dbReference type="InterPro" id="IPR029767">
    <property type="entry name" value="WecB-like"/>
</dbReference>
<dbReference type="Pfam" id="PF02350">
    <property type="entry name" value="Epimerase_2"/>
    <property type="match status" value="1"/>
</dbReference>
<dbReference type="InterPro" id="IPR003331">
    <property type="entry name" value="UDP_GlcNAc_Epimerase_2_dom"/>
</dbReference>